<gene>
    <name evidence="9" type="ORF">ACJRO7_014016</name>
</gene>
<feature type="region of interest" description="Disordered" evidence="7">
    <location>
        <begin position="190"/>
        <end position="221"/>
    </location>
</feature>
<accession>A0ABD3KZP5</accession>
<proteinExistence type="predicted"/>
<keyword evidence="5" id="KW-0238">DNA-binding</keyword>
<feature type="zinc finger region" description="C3H1-type" evidence="6">
    <location>
        <begin position="127"/>
        <end position="154"/>
    </location>
</feature>
<feature type="compositionally biased region" description="Low complexity" evidence="7">
    <location>
        <begin position="268"/>
        <end position="277"/>
    </location>
</feature>
<reference evidence="9 10" key="1">
    <citation type="submission" date="2024-11" db="EMBL/GenBank/DDBJ databases">
        <title>Chromosome-level genome assembly of Eucalyptus globulus Labill. provides insights into its genome evolution.</title>
        <authorList>
            <person name="Li X."/>
        </authorList>
    </citation>
    <scope>NUCLEOTIDE SEQUENCE [LARGE SCALE GENOMIC DNA]</scope>
    <source>
        <strain evidence="9">CL2024</strain>
        <tissue evidence="9">Fresh tender leaves</tissue>
    </source>
</reference>
<keyword evidence="1 6" id="KW-0479">Metal-binding</keyword>
<dbReference type="AlphaFoldDB" id="A0ABD3KZP5"/>
<dbReference type="InterPro" id="IPR045234">
    <property type="entry name" value="Unkempt-like"/>
</dbReference>
<dbReference type="Proteomes" id="UP001634007">
    <property type="component" value="Unassembled WGS sequence"/>
</dbReference>
<evidence type="ECO:0000313" key="9">
    <source>
        <dbReference type="EMBL" id="KAL3744838.1"/>
    </source>
</evidence>
<name>A0ABD3KZP5_EUCGL</name>
<dbReference type="PROSITE" id="PS50103">
    <property type="entry name" value="ZF_C3H1"/>
    <property type="match status" value="1"/>
</dbReference>
<dbReference type="GO" id="GO:0006355">
    <property type="term" value="P:regulation of DNA-templated transcription"/>
    <property type="evidence" value="ECO:0007669"/>
    <property type="project" value="UniProtKB-ARBA"/>
</dbReference>
<sequence>MMIGESRHHPLHPTTVCIPPPLWPSLDDPADEISPAFDADHLAAAAAAAAASSPYSLQDIIAALRRHQSDPDSDGPDSPVDLYTSDHFRMYEFKVRRCARGKSHDWTECPYAHPGEKARRRDPRRHGYSGAACPDFRSGHCPKGDACELAHGVFECWLHPSRYRTQPCKDGLNCSRRVCFFAHTPEQLRVVPGQQQSPRSVESLSSSPPASPMSLSLSRSPFRADPMGEMVASLRNLQLDKVKSMPCGGSTSGSPRASRIRPGFYSMPTTPTQSTPTARGLGCLDSWESPYEEEPAMERVESGRGLRVKMFEKLSKESSLDTARPESDPDVWWVSDLVK</sequence>
<comment type="caution">
    <text evidence="9">The sequence shown here is derived from an EMBL/GenBank/DDBJ whole genome shotgun (WGS) entry which is preliminary data.</text>
</comment>
<evidence type="ECO:0000256" key="3">
    <source>
        <dbReference type="ARBA" id="ARBA00022771"/>
    </source>
</evidence>
<keyword evidence="2" id="KW-0677">Repeat</keyword>
<evidence type="ECO:0000256" key="7">
    <source>
        <dbReference type="SAM" id="MobiDB-lite"/>
    </source>
</evidence>
<evidence type="ECO:0000256" key="6">
    <source>
        <dbReference type="PROSITE-ProRule" id="PRU00723"/>
    </source>
</evidence>
<feature type="domain" description="C3H1-type" evidence="8">
    <location>
        <begin position="127"/>
        <end position="154"/>
    </location>
</feature>
<keyword evidence="4 6" id="KW-0862">Zinc</keyword>
<evidence type="ECO:0000313" key="10">
    <source>
        <dbReference type="Proteomes" id="UP001634007"/>
    </source>
</evidence>
<dbReference type="InterPro" id="IPR000571">
    <property type="entry name" value="Znf_CCCH"/>
</dbReference>
<evidence type="ECO:0000256" key="2">
    <source>
        <dbReference type="ARBA" id="ARBA00022737"/>
    </source>
</evidence>
<dbReference type="GO" id="GO:0003677">
    <property type="term" value="F:DNA binding"/>
    <property type="evidence" value="ECO:0007669"/>
    <property type="project" value="UniProtKB-KW"/>
</dbReference>
<feature type="compositionally biased region" description="Low complexity" evidence="7">
    <location>
        <begin position="197"/>
        <end position="221"/>
    </location>
</feature>
<keyword evidence="10" id="KW-1185">Reference proteome</keyword>
<dbReference type="SMART" id="SM00356">
    <property type="entry name" value="ZnF_C3H1"/>
    <property type="match status" value="2"/>
</dbReference>
<organism evidence="9 10">
    <name type="scientific">Eucalyptus globulus</name>
    <name type="common">Tasmanian blue gum</name>
    <dbReference type="NCBI Taxonomy" id="34317"/>
    <lineage>
        <taxon>Eukaryota</taxon>
        <taxon>Viridiplantae</taxon>
        <taxon>Streptophyta</taxon>
        <taxon>Embryophyta</taxon>
        <taxon>Tracheophyta</taxon>
        <taxon>Spermatophyta</taxon>
        <taxon>Magnoliopsida</taxon>
        <taxon>eudicotyledons</taxon>
        <taxon>Gunneridae</taxon>
        <taxon>Pentapetalae</taxon>
        <taxon>rosids</taxon>
        <taxon>malvids</taxon>
        <taxon>Myrtales</taxon>
        <taxon>Myrtaceae</taxon>
        <taxon>Myrtoideae</taxon>
        <taxon>Eucalypteae</taxon>
        <taxon>Eucalyptus</taxon>
    </lineage>
</organism>
<evidence type="ECO:0000256" key="1">
    <source>
        <dbReference type="ARBA" id="ARBA00022723"/>
    </source>
</evidence>
<dbReference type="PANTHER" id="PTHR14493">
    <property type="entry name" value="UNKEMPT FAMILY MEMBER"/>
    <property type="match status" value="1"/>
</dbReference>
<evidence type="ECO:0000256" key="4">
    <source>
        <dbReference type="ARBA" id="ARBA00022833"/>
    </source>
</evidence>
<evidence type="ECO:0000259" key="8">
    <source>
        <dbReference type="PROSITE" id="PS50103"/>
    </source>
</evidence>
<dbReference type="PANTHER" id="PTHR14493:SF152">
    <property type="entry name" value="C3H1-TYPE DOMAIN-CONTAINING PROTEIN"/>
    <property type="match status" value="1"/>
</dbReference>
<dbReference type="EMBL" id="JBJKBG010000003">
    <property type="protein sequence ID" value="KAL3744838.1"/>
    <property type="molecule type" value="Genomic_DNA"/>
</dbReference>
<protein>
    <recommendedName>
        <fullName evidence="8">C3H1-type domain-containing protein</fullName>
    </recommendedName>
</protein>
<dbReference type="FunFam" id="3.30.1370.210:FF:000009">
    <property type="entry name" value="Zinc finger CCCH domain-containing protein 66"/>
    <property type="match status" value="1"/>
</dbReference>
<dbReference type="InterPro" id="IPR057444">
    <property type="entry name" value="Znf-CCCH_AtC3H23-like"/>
</dbReference>
<evidence type="ECO:0000256" key="5">
    <source>
        <dbReference type="ARBA" id="ARBA00023125"/>
    </source>
</evidence>
<feature type="region of interest" description="Disordered" evidence="7">
    <location>
        <begin position="244"/>
        <end position="279"/>
    </location>
</feature>
<keyword evidence="3 6" id="KW-0863">Zinc-finger</keyword>
<dbReference type="GO" id="GO:0008270">
    <property type="term" value="F:zinc ion binding"/>
    <property type="evidence" value="ECO:0007669"/>
    <property type="project" value="UniProtKB-KW"/>
</dbReference>
<dbReference type="Gene3D" id="3.30.1370.210">
    <property type="match status" value="1"/>
</dbReference>
<dbReference type="Pfam" id="PF25512">
    <property type="entry name" value="zf-CCCH_AtC3H23"/>
    <property type="match status" value="1"/>
</dbReference>